<reference evidence="2" key="1">
    <citation type="journal article" date="2023" name="Science">
        <title>Genome structures resolve the early diversification of teleost fishes.</title>
        <authorList>
            <person name="Parey E."/>
            <person name="Louis A."/>
            <person name="Montfort J."/>
            <person name="Bouchez O."/>
            <person name="Roques C."/>
            <person name="Iampietro C."/>
            <person name="Lluch J."/>
            <person name="Castinel A."/>
            <person name="Donnadieu C."/>
            <person name="Desvignes T."/>
            <person name="Floi Bucao C."/>
            <person name="Jouanno E."/>
            <person name="Wen M."/>
            <person name="Mejri S."/>
            <person name="Dirks R."/>
            <person name="Jansen H."/>
            <person name="Henkel C."/>
            <person name="Chen W.J."/>
            <person name="Zahm M."/>
            <person name="Cabau C."/>
            <person name="Klopp C."/>
            <person name="Thompson A.W."/>
            <person name="Robinson-Rechavi M."/>
            <person name="Braasch I."/>
            <person name="Lecointre G."/>
            <person name="Bobe J."/>
            <person name="Postlethwait J.H."/>
            <person name="Berthelot C."/>
            <person name="Roest Crollius H."/>
            <person name="Guiguen Y."/>
        </authorList>
    </citation>
    <scope>NUCLEOTIDE SEQUENCE</scope>
    <source>
        <strain evidence="2">NC1722</strain>
    </source>
</reference>
<dbReference type="EMBL" id="JAINUG010000223">
    <property type="protein sequence ID" value="KAJ8386749.1"/>
    <property type="molecule type" value="Genomic_DNA"/>
</dbReference>
<keyword evidence="3" id="KW-1185">Reference proteome</keyword>
<evidence type="ECO:0000313" key="2">
    <source>
        <dbReference type="EMBL" id="KAJ8386749.1"/>
    </source>
</evidence>
<protein>
    <submittedName>
        <fullName evidence="2">Uncharacterized protein</fullName>
    </submittedName>
</protein>
<evidence type="ECO:0000313" key="3">
    <source>
        <dbReference type="Proteomes" id="UP001221898"/>
    </source>
</evidence>
<comment type="caution">
    <text evidence="2">The sequence shown here is derived from an EMBL/GenBank/DDBJ whole genome shotgun (WGS) entry which is preliminary data.</text>
</comment>
<feature type="region of interest" description="Disordered" evidence="1">
    <location>
        <begin position="76"/>
        <end position="107"/>
    </location>
</feature>
<name>A0AAD7RM71_9TELE</name>
<dbReference type="AlphaFoldDB" id="A0AAD7RM71"/>
<gene>
    <name evidence="2" type="ORF">AAFF_G00166980</name>
</gene>
<sequence length="144" mass="15991">MGAYCRATRAPHVISPRAGQLFTRRGYGYRFNIEMLFKSRYFRNATHRASATFRAARTFAPTYEVIRDLIRDPPLQPLAPSCEDKGGPARVTAQRSSGPAKSGQSAYSVRASGLWNTAPLEIRRSPAFEGNLKSRPRANQSGED</sequence>
<organism evidence="2 3">
    <name type="scientific">Aldrovandia affinis</name>
    <dbReference type="NCBI Taxonomy" id="143900"/>
    <lineage>
        <taxon>Eukaryota</taxon>
        <taxon>Metazoa</taxon>
        <taxon>Chordata</taxon>
        <taxon>Craniata</taxon>
        <taxon>Vertebrata</taxon>
        <taxon>Euteleostomi</taxon>
        <taxon>Actinopterygii</taxon>
        <taxon>Neopterygii</taxon>
        <taxon>Teleostei</taxon>
        <taxon>Notacanthiformes</taxon>
        <taxon>Halosauridae</taxon>
        <taxon>Aldrovandia</taxon>
    </lineage>
</organism>
<feature type="region of interest" description="Disordered" evidence="1">
    <location>
        <begin position="125"/>
        <end position="144"/>
    </location>
</feature>
<proteinExistence type="predicted"/>
<feature type="compositionally biased region" description="Polar residues" evidence="1">
    <location>
        <begin position="93"/>
        <end position="107"/>
    </location>
</feature>
<dbReference type="Proteomes" id="UP001221898">
    <property type="component" value="Unassembled WGS sequence"/>
</dbReference>
<accession>A0AAD7RM71</accession>
<evidence type="ECO:0000256" key="1">
    <source>
        <dbReference type="SAM" id="MobiDB-lite"/>
    </source>
</evidence>